<evidence type="ECO:0000256" key="4">
    <source>
        <dbReference type="ARBA" id="ARBA00022691"/>
    </source>
</evidence>
<dbReference type="Pfam" id="PF00891">
    <property type="entry name" value="Methyltransf_2"/>
    <property type="match status" value="1"/>
</dbReference>
<evidence type="ECO:0000259" key="9">
    <source>
        <dbReference type="Pfam" id="PF08100"/>
    </source>
</evidence>
<reference evidence="10" key="1">
    <citation type="submission" date="2020-09" db="EMBL/GenBank/DDBJ databases">
        <title>Genome-Enabled Discovery of Anthraquinone Biosynthesis in Senna tora.</title>
        <authorList>
            <person name="Kang S.-H."/>
            <person name="Pandey R.P."/>
            <person name="Lee C.-M."/>
            <person name="Sim J.-S."/>
            <person name="Jeong J.-T."/>
            <person name="Choi B.-S."/>
            <person name="Jung M."/>
            <person name="Ginzburg D."/>
            <person name="Zhao K."/>
            <person name="Won S.Y."/>
            <person name="Oh T.-J."/>
            <person name="Yu Y."/>
            <person name="Kim N.-H."/>
            <person name="Lee O.R."/>
            <person name="Lee T.-H."/>
            <person name="Bashyal P."/>
            <person name="Kim T.-S."/>
            <person name="Lee W.-H."/>
            <person name="Kawkins C."/>
            <person name="Kim C.-K."/>
            <person name="Kim J.S."/>
            <person name="Ahn B.O."/>
            <person name="Rhee S.Y."/>
            <person name="Sohng J.K."/>
        </authorList>
    </citation>
    <scope>NUCLEOTIDE SEQUENCE</scope>
    <source>
        <tissue evidence="10">Leaf</tissue>
    </source>
</reference>
<protein>
    <recommendedName>
        <fullName evidence="6">caffeate O-methyltransferase</fullName>
        <ecNumber evidence="6">2.1.1.68</ecNumber>
    </recommendedName>
</protein>
<dbReference type="GO" id="GO:0047763">
    <property type="term" value="F:caffeate O-methyltransferase activity"/>
    <property type="evidence" value="ECO:0007669"/>
    <property type="project" value="UniProtKB-EC"/>
</dbReference>
<dbReference type="PROSITE" id="PS51683">
    <property type="entry name" value="SAM_OMT_II"/>
    <property type="match status" value="1"/>
</dbReference>
<comment type="function">
    <text evidence="7">Catalyzes the conversion of caffeic acid to ferulic acid and of 5-hydroxyferulic acid to sinapic acid. The resulting products may subsequently be converted to the corresponding alcohols that are incorporated into lignins.</text>
</comment>
<organism evidence="10 11">
    <name type="scientific">Senna tora</name>
    <dbReference type="NCBI Taxonomy" id="362788"/>
    <lineage>
        <taxon>Eukaryota</taxon>
        <taxon>Viridiplantae</taxon>
        <taxon>Streptophyta</taxon>
        <taxon>Embryophyta</taxon>
        <taxon>Tracheophyta</taxon>
        <taxon>Spermatophyta</taxon>
        <taxon>Magnoliopsida</taxon>
        <taxon>eudicotyledons</taxon>
        <taxon>Gunneridae</taxon>
        <taxon>Pentapetalae</taxon>
        <taxon>rosids</taxon>
        <taxon>fabids</taxon>
        <taxon>Fabales</taxon>
        <taxon>Fabaceae</taxon>
        <taxon>Caesalpinioideae</taxon>
        <taxon>Cassia clade</taxon>
        <taxon>Senna</taxon>
    </lineage>
</organism>
<dbReference type="SUPFAM" id="SSF53335">
    <property type="entry name" value="S-adenosyl-L-methionine-dependent methyltransferases"/>
    <property type="match status" value="1"/>
</dbReference>
<comment type="pathway">
    <text evidence="1">Aromatic compound metabolism; phenylpropanoid biosynthesis.</text>
</comment>
<dbReference type="FunFam" id="3.40.50.150:FF:000061">
    <property type="entry name" value="Caffeic acid O-methyltransferase"/>
    <property type="match status" value="1"/>
</dbReference>
<dbReference type="Pfam" id="PF08100">
    <property type="entry name" value="Dimerisation"/>
    <property type="match status" value="1"/>
</dbReference>
<proteinExistence type="predicted"/>
<comment type="caution">
    <text evidence="10">The sequence shown here is derived from an EMBL/GenBank/DDBJ whole genome shotgun (WGS) entry which is preliminary data.</text>
</comment>
<evidence type="ECO:0000313" key="11">
    <source>
        <dbReference type="Proteomes" id="UP000634136"/>
    </source>
</evidence>
<keyword evidence="11" id="KW-1185">Reference proteome</keyword>
<evidence type="ECO:0000256" key="7">
    <source>
        <dbReference type="ARBA" id="ARBA00045231"/>
    </source>
</evidence>
<dbReference type="Gene3D" id="3.40.50.150">
    <property type="entry name" value="Vaccinia Virus protein VP39"/>
    <property type="match status" value="1"/>
</dbReference>
<dbReference type="GO" id="GO:0032259">
    <property type="term" value="P:methylation"/>
    <property type="evidence" value="ECO:0007669"/>
    <property type="project" value="UniProtKB-KW"/>
</dbReference>
<keyword evidence="4" id="KW-0949">S-adenosyl-L-methionine</keyword>
<evidence type="ECO:0000256" key="1">
    <source>
        <dbReference type="ARBA" id="ARBA00004928"/>
    </source>
</evidence>
<accession>A0A834XGG3</accession>
<sequence length="346" mass="38873">MQLVMSSVIPMALQTTIELGVFEIIAKAGESAKFSANDIADQLPTKNPETPKMLDRLLGLLATHSILHCYNSSEEEEEEKERVVSQRLYSLTPVSKFFAHDADGMSLAPILILTQHKSFLESWIHLKDAILKGGTAFELTHGVRQFEYLGKDSEFNELYNTALTQHTCIVMKKILESYKGFENLNTLVDVGGGLGFSLSMITSKYPHIKAINLDLPHVIQQAPPYPGVEHMAGDMFESVPKADVIFMKWILCSWSDEKCVKLLKNCYAATPENGKVIAVELGIPDIPDTNAATKCNFELDVFMMVRYSGGKERNQHEFMQLANAAGFMGVKYKCRTRNFWVIEFFK</sequence>
<dbReference type="SUPFAM" id="SSF46785">
    <property type="entry name" value="Winged helix' DNA-binding domain"/>
    <property type="match status" value="1"/>
</dbReference>
<feature type="domain" description="O-methyltransferase dimerisation" evidence="9">
    <location>
        <begin position="1"/>
        <end position="99"/>
    </location>
</feature>
<name>A0A834XGG3_9FABA</name>
<dbReference type="OrthoDB" id="1606438at2759"/>
<dbReference type="InterPro" id="IPR036388">
    <property type="entry name" value="WH-like_DNA-bd_sf"/>
</dbReference>
<feature type="domain" description="O-methyltransferase C-terminal" evidence="8">
    <location>
        <begin position="123"/>
        <end position="327"/>
    </location>
</feature>
<evidence type="ECO:0000256" key="5">
    <source>
        <dbReference type="ARBA" id="ARBA00022733"/>
    </source>
</evidence>
<evidence type="ECO:0000256" key="6">
    <source>
        <dbReference type="ARBA" id="ARBA00039011"/>
    </source>
</evidence>
<dbReference type="GO" id="GO:0046983">
    <property type="term" value="F:protein dimerization activity"/>
    <property type="evidence" value="ECO:0007669"/>
    <property type="project" value="InterPro"/>
</dbReference>
<dbReference type="PIRSF" id="PIRSF005739">
    <property type="entry name" value="O-mtase"/>
    <property type="match status" value="1"/>
</dbReference>
<dbReference type="InterPro" id="IPR001077">
    <property type="entry name" value="COMT_C"/>
</dbReference>
<evidence type="ECO:0000259" key="8">
    <source>
        <dbReference type="Pfam" id="PF00891"/>
    </source>
</evidence>
<dbReference type="Proteomes" id="UP000634136">
    <property type="component" value="Unassembled WGS sequence"/>
</dbReference>
<dbReference type="AlphaFoldDB" id="A0A834XGG3"/>
<keyword evidence="2 10" id="KW-0489">Methyltransferase</keyword>
<dbReference type="FunFam" id="1.10.10.10:FF:000357">
    <property type="entry name" value="Caffeic acid 3-O-methyltransferase"/>
    <property type="match status" value="1"/>
</dbReference>
<keyword evidence="3 10" id="KW-0808">Transferase</keyword>
<dbReference type="InterPro" id="IPR012967">
    <property type="entry name" value="COMT_dimerisation"/>
</dbReference>
<dbReference type="EC" id="2.1.1.68" evidence="6"/>
<evidence type="ECO:0000313" key="10">
    <source>
        <dbReference type="EMBL" id="KAF7843847.1"/>
    </source>
</evidence>
<evidence type="ECO:0000256" key="3">
    <source>
        <dbReference type="ARBA" id="ARBA00022679"/>
    </source>
</evidence>
<dbReference type="EMBL" id="JAAIUW010000001">
    <property type="protein sequence ID" value="KAF7843847.1"/>
    <property type="molecule type" value="Genomic_DNA"/>
</dbReference>
<evidence type="ECO:0000256" key="2">
    <source>
        <dbReference type="ARBA" id="ARBA00022603"/>
    </source>
</evidence>
<dbReference type="InterPro" id="IPR036390">
    <property type="entry name" value="WH_DNA-bd_sf"/>
</dbReference>
<dbReference type="InterPro" id="IPR016461">
    <property type="entry name" value="COMT-like"/>
</dbReference>
<dbReference type="GO" id="GO:0009809">
    <property type="term" value="P:lignin biosynthetic process"/>
    <property type="evidence" value="ECO:0007669"/>
    <property type="project" value="UniProtKB-KW"/>
</dbReference>
<gene>
    <name evidence="10" type="ORF">G2W53_000752</name>
</gene>
<dbReference type="GO" id="GO:0008757">
    <property type="term" value="F:S-adenosylmethionine-dependent methyltransferase activity"/>
    <property type="evidence" value="ECO:0007669"/>
    <property type="project" value="UniProtKB-ARBA"/>
</dbReference>
<dbReference type="PANTHER" id="PTHR11746">
    <property type="entry name" value="O-METHYLTRANSFERASE"/>
    <property type="match status" value="1"/>
</dbReference>
<keyword evidence="5" id="KW-0438">Lignin biosynthesis</keyword>
<dbReference type="Gene3D" id="1.10.10.10">
    <property type="entry name" value="Winged helix-like DNA-binding domain superfamily/Winged helix DNA-binding domain"/>
    <property type="match status" value="1"/>
</dbReference>
<dbReference type="InterPro" id="IPR029063">
    <property type="entry name" value="SAM-dependent_MTases_sf"/>
</dbReference>